<dbReference type="PANTHER" id="PTHR43298:SF2">
    <property type="entry name" value="FMN_FAD EXPORTER YEEO-RELATED"/>
    <property type="match status" value="1"/>
</dbReference>
<evidence type="ECO:0000313" key="6">
    <source>
        <dbReference type="EMBL" id="CCO66799.1"/>
    </source>
</evidence>
<evidence type="ECO:0000313" key="7">
    <source>
        <dbReference type="Proteomes" id="UP000198341"/>
    </source>
</evidence>
<dbReference type="GeneID" id="19013562"/>
<protein>
    <recommendedName>
        <fullName evidence="3">Protein DETOXIFICATION</fullName>
    </recommendedName>
    <alternativeName>
        <fullName evidence="3">Multidrug and toxic compound extrusion protein</fullName>
    </alternativeName>
</protein>
<feature type="transmembrane region" description="Helical" evidence="3">
    <location>
        <begin position="627"/>
        <end position="648"/>
    </location>
</feature>
<feature type="transmembrane region" description="Helical" evidence="3">
    <location>
        <begin position="534"/>
        <end position="553"/>
    </location>
</feature>
<dbReference type="RefSeq" id="XP_007511239.1">
    <property type="nucleotide sequence ID" value="XM_007511177.1"/>
</dbReference>
<feature type="transmembrane region" description="Helical" evidence="3">
    <location>
        <begin position="322"/>
        <end position="346"/>
    </location>
</feature>
<dbReference type="KEGG" id="bpg:Bathy09g00550"/>
<evidence type="ECO:0000256" key="4">
    <source>
        <dbReference type="SAM" id="MobiDB-lite"/>
    </source>
</evidence>
<evidence type="ECO:0000256" key="2">
    <source>
        <dbReference type="ARBA" id="ARBA00022448"/>
    </source>
</evidence>
<feature type="chain" id="PRO_5003918042" description="Protein DETOXIFICATION" evidence="5">
    <location>
        <begin position="23"/>
        <end position="660"/>
    </location>
</feature>
<dbReference type="InterPro" id="IPR002528">
    <property type="entry name" value="MATE_fam"/>
</dbReference>
<comment type="similarity">
    <text evidence="1 3">Belongs to the multi antimicrobial extrusion (MATE) (TC 2.A.66.1) family.</text>
</comment>
<dbReference type="OrthoDB" id="496128at2759"/>
<dbReference type="GO" id="GO:0005886">
    <property type="term" value="C:plasma membrane"/>
    <property type="evidence" value="ECO:0007669"/>
    <property type="project" value="TreeGrafter"/>
</dbReference>
<keyword evidence="3" id="KW-1133">Transmembrane helix</keyword>
<dbReference type="GO" id="GO:0015297">
    <property type="term" value="F:antiporter activity"/>
    <property type="evidence" value="ECO:0007669"/>
    <property type="project" value="InterPro"/>
</dbReference>
<feature type="transmembrane region" description="Helical" evidence="3">
    <location>
        <begin position="358"/>
        <end position="379"/>
    </location>
</feature>
<dbReference type="PANTHER" id="PTHR43298">
    <property type="entry name" value="MULTIDRUG RESISTANCE PROTEIN NORM-RELATED"/>
    <property type="match status" value="1"/>
</dbReference>
<feature type="region of interest" description="Disordered" evidence="4">
    <location>
        <begin position="111"/>
        <end position="183"/>
    </location>
</feature>
<evidence type="ECO:0000256" key="3">
    <source>
        <dbReference type="RuleBase" id="RU004914"/>
    </source>
</evidence>
<feature type="transmembrane region" description="Helical" evidence="3">
    <location>
        <begin position="493"/>
        <end position="513"/>
    </location>
</feature>
<organism evidence="6 7">
    <name type="scientific">Bathycoccus prasinos</name>
    <dbReference type="NCBI Taxonomy" id="41875"/>
    <lineage>
        <taxon>Eukaryota</taxon>
        <taxon>Viridiplantae</taxon>
        <taxon>Chlorophyta</taxon>
        <taxon>Mamiellophyceae</taxon>
        <taxon>Mamiellales</taxon>
        <taxon>Bathycoccaceae</taxon>
        <taxon>Bathycoccus</taxon>
    </lineage>
</organism>
<dbReference type="eggNOG" id="KOG1347">
    <property type="taxonomic scope" value="Eukaryota"/>
</dbReference>
<keyword evidence="2" id="KW-0813">Transport</keyword>
<feature type="transmembrane region" description="Helical" evidence="3">
    <location>
        <begin position="463"/>
        <end position="487"/>
    </location>
</feature>
<reference evidence="6 7" key="1">
    <citation type="submission" date="2011-10" db="EMBL/GenBank/DDBJ databases">
        <authorList>
            <person name="Genoscope - CEA"/>
        </authorList>
    </citation>
    <scope>NUCLEOTIDE SEQUENCE [LARGE SCALE GENOMIC DNA]</scope>
    <source>
        <strain evidence="6 7">RCC 1105</strain>
    </source>
</reference>
<feature type="signal peptide" evidence="5">
    <location>
        <begin position="1"/>
        <end position="22"/>
    </location>
</feature>
<feature type="compositionally biased region" description="Low complexity" evidence="4">
    <location>
        <begin position="111"/>
        <end position="120"/>
    </location>
</feature>
<keyword evidence="5" id="KW-0732">Signal</keyword>
<sequence length="660" mass="71574">MHISLHDKFVIIFAYSIAFVACTQQGKEEKKNKYITRFYLSALMMPTTTAMYSHSRTITMIIASSSSSSSHSSLKSREVNRRRLKSRACFGNIDAITNSDLDFFAARRRNTTTTPTTPMTQMRSRARKSLPMVLTRSTSRDEDEPPYFDRPTAFPKTENSGDVAFGGEGSSSDSASSSTSSLGGEMERTFVGVPMTRVTMVLSNALPVMGGMVSQNVLNLVDAAMIARLGTVAVAAVGLGSTANFQCQALLQGVSSAVQAIAARSYGKSMTDVAFAEKKEIARPLNAAIVIVLFFGFPLAWWCYHNCAWFVPTYYASRDAAVASATVPYLRARLLAVPAVGINFAFRGFWNAIQQPQVYMNTLVVMHITNITVSFMLIWGVPALGVPKLGVAGAGLGTAFSVWVGTAMYIYQGFKRAKKYGFGFSLRRREGGAELDEEFSSFPTKEEIMLLIKQALPTGITNVLYASAMVFMYAIVGAISTTSVAAVNVLINLMLVLVLPCMGMGLAAGALSGRALGAGDVEDAKQWPWDVSKITAAGMSIFGLLIALFPQPILSVFLTDPEAIRVATMPLRLTGLTACGDAVSLTMQNALLGVGDVKTVALVSILAQWAVFLPIAWFSVHKLNQGLFCVWAIYVLYRVGVGMVYAWLWKRGKWLDALNV</sequence>
<dbReference type="InterPro" id="IPR050222">
    <property type="entry name" value="MATE_MdtK"/>
</dbReference>
<name>K8FIG3_9CHLO</name>
<comment type="caution">
    <text evidence="3">Lacks conserved residue(s) required for the propagation of feature annotation.</text>
</comment>
<keyword evidence="3" id="KW-0472">Membrane</keyword>
<dbReference type="GO" id="GO:0042910">
    <property type="term" value="F:xenobiotic transmembrane transporter activity"/>
    <property type="evidence" value="ECO:0007669"/>
    <property type="project" value="InterPro"/>
</dbReference>
<dbReference type="AlphaFoldDB" id="K8FIG3"/>
<feature type="transmembrane region" description="Helical" evidence="3">
    <location>
        <begin position="391"/>
        <end position="411"/>
    </location>
</feature>
<accession>K8FIG3</accession>
<dbReference type="Pfam" id="PF01554">
    <property type="entry name" value="MatE"/>
    <property type="match status" value="2"/>
</dbReference>
<feature type="transmembrane region" description="Helical" evidence="3">
    <location>
        <begin position="600"/>
        <end position="620"/>
    </location>
</feature>
<gene>
    <name evidence="6" type="ORF">Bathy09g00550</name>
</gene>
<feature type="transmembrane region" description="Helical" evidence="3">
    <location>
        <begin position="285"/>
        <end position="302"/>
    </location>
</feature>
<dbReference type="CDD" id="cd13133">
    <property type="entry name" value="MATE_like_7"/>
    <property type="match status" value="1"/>
</dbReference>
<dbReference type="Proteomes" id="UP000198341">
    <property type="component" value="Chromosome 9"/>
</dbReference>
<dbReference type="STRING" id="41875.K8FIG3"/>
<feature type="compositionally biased region" description="Low complexity" evidence="4">
    <location>
        <begin position="170"/>
        <end position="183"/>
    </location>
</feature>
<dbReference type="NCBIfam" id="TIGR00797">
    <property type="entry name" value="matE"/>
    <property type="match status" value="1"/>
</dbReference>
<keyword evidence="7" id="KW-1185">Reference proteome</keyword>
<dbReference type="EMBL" id="FO082270">
    <property type="protein sequence ID" value="CCO66799.1"/>
    <property type="molecule type" value="Genomic_DNA"/>
</dbReference>
<keyword evidence="3" id="KW-0812">Transmembrane</keyword>
<evidence type="ECO:0000256" key="1">
    <source>
        <dbReference type="ARBA" id="ARBA00010199"/>
    </source>
</evidence>
<proteinExistence type="inferred from homology"/>
<evidence type="ECO:0000256" key="5">
    <source>
        <dbReference type="SAM" id="SignalP"/>
    </source>
</evidence>